<accession>A0ABV1JD40</accession>
<dbReference type="PROSITE" id="PS50886">
    <property type="entry name" value="TRBD"/>
    <property type="match status" value="1"/>
</dbReference>
<dbReference type="RefSeq" id="WP_102376114.1">
    <property type="nucleotide sequence ID" value="NZ_JBBNOP010000006.1"/>
</dbReference>
<keyword evidence="1 3" id="KW-0820">tRNA-binding</keyword>
<dbReference type="SUPFAM" id="SSF50249">
    <property type="entry name" value="Nucleic acid-binding proteins"/>
    <property type="match status" value="1"/>
</dbReference>
<dbReference type="PANTHER" id="PTHR11586:SF37">
    <property type="entry name" value="TRNA-BINDING DOMAIN-CONTAINING PROTEIN"/>
    <property type="match status" value="1"/>
</dbReference>
<dbReference type="Proteomes" id="UP001487305">
    <property type="component" value="Unassembled WGS sequence"/>
</dbReference>
<dbReference type="PANTHER" id="PTHR11586">
    <property type="entry name" value="TRNA-AMINOACYLATION COFACTOR ARC1 FAMILY MEMBER"/>
    <property type="match status" value="1"/>
</dbReference>
<dbReference type="Gene3D" id="2.40.50.140">
    <property type="entry name" value="Nucleic acid-binding proteins"/>
    <property type="match status" value="1"/>
</dbReference>
<dbReference type="InterPro" id="IPR002547">
    <property type="entry name" value="tRNA-bd_dom"/>
</dbReference>
<evidence type="ECO:0000313" key="5">
    <source>
        <dbReference type="EMBL" id="MEQ3362998.1"/>
    </source>
</evidence>
<proteinExistence type="predicted"/>
<evidence type="ECO:0000256" key="1">
    <source>
        <dbReference type="ARBA" id="ARBA00022555"/>
    </source>
</evidence>
<dbReference type="Pfam" id="PF01588">
    <property type="entry name" value="tRNA_bind"/>
    <property type="match status" value="1"/>
</dbReference>
<comment type="caution">
    <text evidence="5">The sequence shown here is derived from an EMBL/GenBank/DDBJ whole genome shotgun (WGS) entry which is preliminary data.</text>
</comment>
<evidence type="ECO:0000313" key="6">
    <source>
        <dbReference type="Proteomes" id="UP001487305"/>
    </source>
</evidence>
<evidence type="ECO:0000256" key="3">
    <source>
        <dbReference type="PROSITE-ProRule" id="PRU00209"/>
    </source>
</evidence>
<dbReference type="EMBL" id="JBBNOP010000006">
    <property type="protein sequence ID" value="MEQ3362998.1"/>
    <property type="molecule type" value="Genomic_DNA"/>
</dbReference>
<evidence type="ECO:0000259" key="4">
    <source>
        <dbReference type="PROSITE" id="PS50886"/>
    </source>
</evidence>
<dbReference type="InterPro" id="IPR012340">
    <property type="entry name" value="NA-bd_OB-fold"/>
</dbReference>
<keyword evidence="6" id="KW-1185">Reference proteome</keyword>
<evidence type="ECO:0000256" key="2">
    <source>
        <dbReference type="ARBA" id="ARBA00022884"/>
    </source>
</evidence>
<name>A0ABV1JD40_9ACTN</name>
<reference evidence="5 6" key="1">
    <citation type="submission" date="2024-04" db="EMBL/GenBank/DDBJ databases">
        <title>Human intestinal bacterial collection.</title>
        <authorList>
            <person name="Pauvert C."/>
            <person name="Hitch T.C.A."/>
            <person name="Clavel T."/>
        </authorList>
    </citation>
    <scope>NUCLEOTIDE SEQUENCE [LARGE SCALE GENOMIC DNA]</scope>
    <source>
        <strain evidence="5 6">CLA-KB-H42</strain>
    </source>
</reference>
<organism evidence="5 6">
    <name type="scientific">Raoultibacter massiliensis</name>
    <dbReference type="NCBI Taxonomy" id="1852371"/>
    <lineage>
        <taxon>Bacteria</taxon>
        <taxon>Bacillati</taxon>
        <taxon>Actinomycetota</taxon>
        <taxon>Coriobacteriia</taxon>
        <taxon>Eggerthellales</taxon>
        <taxon>Eggerthellaceae</taxon>
        <taxon>Raoultibacter</taxon>
    </lineage>
</organism>
<gene>
    <name evidence="5" type="ORF">AAA083_08415</name>
</gene>
<sequence>MTDHIKTAPVKPNITIDDLDKIDIRVGTIVLVEDVEKSKKLIKMTVDFGDFTRTILSGMKEEREDPKAEIEGKQALFVVNMAPRKMAGEVSEGMIYDIGYEDGIVPVLAVPESEVPNGVRLG</sequence>
<protein>
    <submittedName>
        <fullName evidence="5">tRNA-binding protein</fullName>
    </submittedName>
</protein>
<feature type="domain" description="TRNA-binding" evidence="4">
    <location>
        <begin position="18"/>
        <end position="122"/>
    </location>
</feature>
<dbReference type="InterPro" id="IPR051270">
    <property type="entry name" value="Tyrosine-tRNA_ligase_regulator"/>
</dbReference>
<keyword evidence="2 3" id="KW-0694">RNA-binding</keyword>